<sequence length="86" mass="10171">REETFKKYIVSLPDLLLKPSIDEATICMISQIALRFKQWIWNELMIKQEAIIENAKKIEIIGTQDDKISRLAICNLFYVMDAQIYY</sequence>
<reference evidence="1 2" key="1">
    <citation type="journal article" date="2010" name="Science">
        <title>Genomic comparison of the ants Camponotus floridanus and Harpegnathos saltator.</title>
        <authorList>
            <person name="Bonasio R."/>
            <person name="Zhang G."/>
            <person name="Ye C."/>
            <person name="Mutti N.S."/>
            <person name="Fang X."/>
            <person name="Qin N."/>
            <person name="Donahue G."/>
            <person name="Yang P."/>
            <person name="Li Q."/>
            <person name="Li C."/>
            <person name="Zhang P."/>
            <person name="Huang Z."/>
            <person name="Berger S.L."/>
            <person name="Reinberg D."/>
            <person name="Wang J."/>
            <person name="Liebig J."/>
        </authorList>
    </citation>
    <scope>NUCLEOTIDE SEQUENCE [LARGE SCALE GENOMIC DNA]</scope>
    <source>
        <strain evidence="1 2">R22 G/1</strain>
    </source>
</reference>
<dbReference type="Proteomes" id="UP000008237">
    <property type="component" value="Unassembled WGS sequence"/>
</dbReference>
<protein>
    <submittedName>
        <fullName evidence="1">Uncharacterized protein</fullName>
    </submittedName>
</protein>
<dbReference type="OMA" id="TICMISQ"/>
<dbReference type="EMBL" id="GL451577">
    <property type="protein sequence ID" value="EFN78968.1"/>
    <property type="molecule type" value="Genomic_DNA"/>
</dbReference>
<accession>E2BZ62</accession>
<dbReference type="AlphaFoldDB" id="E2BZ62"/>
<evidence type="ECO:0000313" key="2">
    <source>
        <dbReference type="Proteomes" id="UP000008237"/>
    </source>
</evidence>
<name>E2BZ62_HARSA</name>
<proteinExistence type="predicted"/>
<dbReference type="STRING" id="610380.E2BZ62"/>
<gene>
    <name evidence="1" type="ORF">EAI_12121</name>
</gene>
<keyword evidence="2" id="KW-1185">Reference proteome</keyword>
<dbReference type="OrthoDB" id="361362at2759"/>
<organism evidence="2">
    <name type="scientific">Harpegnathos saltator</name>
    <name type="common">Jerdon's jumping ant</name>
    <dbReference type="NCBI Taxonomy" id="610380"/>
    <lineage>
        <taxon>Eukaryota</taxon>
        <taxon>Metazoa</taxon>
        <taxon>Ecdysozoa</taxon>
        <taxon>Arthropoda</taxon>
        <taxon>Hexapoda</taxon>
        <taxon>Insecta</taxon>
        <taxon>Pterygota</taxon>
        <taxon>Neoptera</taxon>
        <taxon>Endopterygota</taxon>
        <taxon>Hymenoptera</taxon>
        <taxon>Apocrita</taxon>
        <taxon>Aculeata</taxon>
        <taxon>Formicoidea</taxon>
        <taxon>Formicidae</taxon>
        <taxon>Ponerinae</taxon>
        <taxon>Ponerini</taxon>
        <taxon>Harpegnathos</taxon>
    </lineage>
</organism>
<evidence type="ECO:0000313" key="1">
    <source>
        <dbReference type="EMBL" id="EFN78968.1"/>
    </source>
</evidence>
<dbReference type="InParanoid" id="E2BZ62"/>
<feature type="non-terminal residue" evidence="1">
    <location>
        <position position="1"/>
    </location>
</feature>